<evidence type="ECO:0008006" key="5">
    <source>
        <dbReference type="Google" id="ProtNLM"/>
    </source>
</evidence>
<keyword evidence="2" id="KW-1133">Transmembrane helix</keyword>
<keyword evidence="4" id="KW-1185">Reference proteome</keyword>
<reference evidence="3 4" key="1">
    <citation type="submission" date="2024-10" db="EMBL/GenBank/DDBJ databases">
        <title>The Natural Products Discovery Center: Release of the First 8490 Sequenced Strains for Exploring Actinobacteria Biosynthetic Diversity.</title>
        <authorList>
            <person name="Kalkreuter E."/>
            <person name="Kautsar S.A."/>
            <person name="Yang D."/>
            <person name="Bader C.D."/>
            <person name="Teijaro C.N."/>
            <person name="Fluegel L."/>
            <person name="Davis C.M."/>
            <person name="Simpson J.R."/>
            <person name="Lauterbach L."/>
            <person name="Steele A.D."/>
            <person name="Gui C."/>
            <person name="Meng S."/>
            <person name="Li G."/>
            <person name="Viehrig K."/>
            <person name="Ye F."/>
            <person name="Su P."/>
            <person name="Kiefer A.F."/>
            <person name="Nichols A."/>
            <person name="Cepeda A.J."/>
            <person name="Yan W."/>
            <person name="Fan B."/>
            <person name="Jiang Y."/>
            <person name="Adhikari A."/>
            <person name="Zheng C.-J."/>
            <person name="Schuster L."/>
            <person name="Cowan T.M."/>
            <person name="Smanski M.J."/>
            <person name="Chevrette M.G."/>
            <person name="De Carvalho L.P.S."/>
            <person name="Shen B."/>
        </authorList>
    </citation>
    <scope>NUCLEOTIDE SEQUENCE [LARGE SCALE GENOMIC DNA]</scope>
    <source>
        <strain evidence="3 4">NPDC089932</strain>
    </source>
</reference>
<feature type="transmembrane region" description="Helical" evidence="2">
    <location>
        <begin position="207"/>
        <end position="230"/>
    </location>
</feature>
<keyword evidence="2" id="KW-0812">Transmembrane</keyword>
<proteinExistence type="predicted"/>
<feature type="region of interest" description="Disordered" evidence="1">
    <location>
        <begin position="260"/>
        <end position="291"/>
    </location>
</feature>
<dbReference type="Proteomes" id="UP001617511">
    <property type="component" value="Unassembled WGS sequence"/>
</dbReference>
<organism evidence="3 4">
    <name type="scientific">Streptomyces iakyrus</name>
    <dbReference type="NCBI Taxonomy" id="68219"/>
    <lineage>
        <taxon>Bacteria</taxon>
        <taxon>Bacillati</taxon>
        <taxon>Actinomycetota</taxon>
        <taxon>Actinomycetes</taxon>
        <taxon>Kitasatosporales</taxon>
        <taxon>Streptomycetaceae</taxon>
        <taxon>Streptomyces</taxon>
    </lineage>
</organism>
<gene>
    <name evidence="3" type="ORF">ACIP2Z_28030</name>
</gene>
<evidence type="ECO:0000256" key="1">
    <source>
        <dbReference type="SAM" id="MobiDB-lite"/>
    </source>
</evidence>
<evidence type="ECO:0000313" key="3">
    <source>
        <dbReference type="EMBL" id="MFJ4082797.1"/>
    </source>
</evidence>
<feature type="transmembrane region" description="Helical" evidence="2">
    <location>
        <begin position="170"/>
        <end position="187"/>
    </location>
</feature>
<evidence type="ECO:0000313" key="4">
    <source>
        <dbReference type="Proteomes" id="UP001617511"/>
    </source>
</evidence>
<dbReference type="RefSeq" id="WP_402074486.1">
    <property type="nucleotide sequence ID" value="NZ_JBIVGG010000013.1"/>
</dbReference>
<keyword evidence="2" id="KW-0472">Membrane</keyword>
<sequence length="291" mass="31412">MAAADYTFDVFIAGEPADSGTERAVRRRLHELGVRTEVADSETSLAFHIEQMDRCRNFLLLATPDSARSHLVREQVDYWRDHRGMRKSFHILDVSGNTLRQIPPEHTGGWHHLLDFPPFGPGDKEPAGIWLPATLDHPQHAKKLAATLTAERAPVTPIASPATATRRTRSLLFGLLLLALLSTAWISTRSLLESHQQNELGPTDAPAAVASVVSIGTTIGVLIGGTLAGLAKLIQARGQRDADLVRAKAEMVRAEADMIRARAGLPPSDNPGPSGQLPALEAEPPAEPPTT</sequence>
<protein>
    <recommendedName>
        <fullName evidence="5">TIR domain-containing protein</fullName>
    </recommendedName>
</protein>
<comment type="caution">
    <text evidence="3">The sequence shown here is derived from an EMBL/GenBank/DDBJ whole genome shotgun (WGS) entry which is preliminary data.</text>
</comment>
<dbReference type="EMBL" id="JBIVGG010000013">
    <property type="protein sequence ID" value="MFJ4082797.1"/>
    <property type="molecule type" value="Genomic_DNA"/>
</dbReference>
<evidence type="ECO:0000256" key="2">
    <source>
        <dbReference type="SAM" id="Phobius"/>
    </source>
</evidence>
<name>A0ABW8FLB0_9ACTN</name>
<accession>A0ABW8FLB0</accession>